<dbReference type="FunFam" id="3.40.50.1970:FF:000007">
    <property type="entry name" value="Pentafunctional AROM polypeptide"/>
    <property type="match status" value="1"/>
</dbReference>
<dbReference type="GO" id="GO:0046872">
    <property type="term" value="F:metal ion binding"/>
    <property type="evidence" value="ECO:0007669"/>
    <property type="project" value="UniProtKB-KW"/>
</dbReference>
<dbReference type="InterPro" id="IPR030960">
    <property type="entry name" value="DHQS/DOIS_N"/>
</dbReference>
<dbReference type="PANTHER" id="PTHR43622:SF1">
    <property type="entry name" value="3-DEHYDROQUINATE SYNTHASE"/>
    <property type="match status" value="1"/>
</dbReference>
<keyword evidence="4" id="KW-0862">Zinc</keyword>
<evidence type="ECO:0000256" key="4">
    <source>
        <dbReference type="ARBA" id="ARBA00022833"/>
    </source>
</evidence>
<dbReference type="Gene3D" id="1.20.1090.10">
    <property type="entry name" value="Dehydroquinate synthase-like - alpha domain"/>
    <property type="match status" value="1"/>
</dbReference>
<sequence>MNQGQVWVIFSQEGIFSQHGHTIEDALQSRGFKTTYIQMPEGEEAKSLTSMAKAFSHILAAGCDRSSTFLALGGGVVGDVIGFLAATFMRGVDYIQIPTTLLAMVDSSIGGKTGINLPEGKNLVGAFWQPKAVAIDPELLNSLPKREVTSALGEIIKYGAILDRGLFDLISENLDDLLDLSNPPL</sequence>
<name>A0A382IUA3_9ZZZZ</name>
<feature type="non-terminal residue" evidence="8">
    <location>
        <position position="185"/>
    </location>
</feature>
<dbReference type="CDD" id="cd08195">
    <property type="entry name" value="DHQS"/>
    <property type="match status" value="1"/>
</dbReference>
<dbReference type="Pfam" id="PF01761">
    <property type="entry name" value="DHQ_synthase"/>
    <property type="match status" value="1"/>
</dbReference>
<protein>
    <recommendedName>
        <fullName evidence="7">3-dehydroquinate synthase N-terminal domain-containing protein</fullName>
    </recommendedName>
</protein>
<dbReference type="InterPro" id="IPR050071">
    <property type="entry name" value="Dehydroquinate_synthase"/>
</dbReference>
<dbReference type="GO" id="GO:0003856">
    <property type="term" value="F:3-dehydroquinate synthase activity"/>
    <property type="evidence" value="ECO:0007669"/>
    <property type="project" value="TreeGrafter"/>
</dbReference>
<dbReference type="PANTHER" id="PTHR43622">
    <property type="entry name" value="3-DEHYDROQUINATE SYNTHASE"/>
    <property type="match status" value="1"/>
</dbReference>
<organism evidence="8">
    <name type="scientific">marine metagenome</name>
    <dbReference type="NCBI Taxonomy" id="408172"/>
    <lineage>
        <taxon>unclassified sequences</taxon>
        <taxon>metagenomes</taxon>
        <taxon>ecological metagenomes</taxon>
    </lineage>
</organism>
<evidence type="ECO:0000256" key="3">
    <source>
        <dbReference type="ARBA" id="ARBA00022741"/>
    </source>
</evidence>
<dbReference type="GO" id="GO:0000166">
    <property type="term" value="F:nucleotide binding"/>
    <property type="evidence" value="ECO:0007669"/>
    <property type="project" value="UniProtKB-KW"/>
</dbReference>
<accession>A0A382IUA3</accession>
<dbReference type="EMBL" id="UINC01069696">
    <property type="protein sequence ID" value="SVC03270.1"/>
    <property type="molecule type" value="Genomic_DNA"/>
</dbReference>
<evidence type="ECO:0000256" key="6">
    <source>
        <dbReference type="ARBA" id="ARBA00023239"/>
    </source>
</evidence>
<gene>
    <name evidence="8" type="ORF">METZ01_LOCUS256124</name>
</gene>
<dbReference type="Gene3D" id="3.40.50.1970">
    <property type="match status" value="1"/>
</dbReference>
<proteinExistence type="predicted"/>
<comment type="cofactor">
    <cofactor evidence="1">
        <name>Zn(2+)</name>
        <dbReference type="ChEBI" id="CHEBI:29105"/>
    </cofactor>
</comment>
<keyword evidence="2" id="KW-0479">Metal-binding</keyword>
<evidence type="ECO:0000256" key="1">
    <source>
        <dbReference type="ARBA" id="ARBA00001947"/>
    </source>
</evidence>
<evidence type="ECO:0000313" key="8">
    <source>
        <dbReference type="EMBL" id="SVC03270.1"/>
    </source>
</evidence>
<dbReference type="SUPFAM" id="SSF56796">
    <property type="entry name" value="Dehydroquinate synthase-like"/>
    <property type="match status" value="1"/>
</dbReference>
<keyword evidence="5" id="KW-0520">NAD</keyword>
<keyword evidence="6" id="KW-0456">Lyase</keyword>
<evidence type="ECO:0000256" key="5">
    <source>
        <dbReference type="ARBA" id="ARBA00023027"/>
    </source>
</evidence>
<dbReference type="AlphaFoldDB" id="A0A382IUA3"/>
<feature type="domain" description="3-dehydroquinate synthase N-terminal" evidence="7">
    <location>
        <begin position="37"/>
        <end position="149"/>
    </location>
</feature>
<keyword evidence="3" id="KW-0547">Nucleotide-binding</keyword>
<reference evidence="8" key="1">
    <citation type="submission" date="2018-05" db="EMBL/GenBank/DDBJ databases">
        <authorList>
            <person name="Lanie J.A."/>
            <person name="Ng W.-L."/>
            <person name="Kazmierczak K.M."/>
            <person name="Andrzejewski T.M."/>
            <person name="Davidsen T.M."/>
            <person name="Wayne K.J."/>
            <person name="Tettelin H."/>
            <person name="Glass J.I."/>
            <person name="Rusch D."/>
            <person name="Podicherti R."/>
            <person name="Tsui H.-C.T."/>
            <person name="Winkler M.E."/>
        </authorList>
    </citation>
    <scope>NUCLEOTIDE SEQUENCE</scope>
</reference>
<evidence type="ECO:0000256" key="2">
    <source>
        <dbReference type="ARBA" id="ARBA00022723"/>
    </source>
</evidence>
<evidence type="ECO:0000259" key="7">
    <source>
        <dbReference type="Pfam" id="PF01761"/>
    </source>
</evidence>